<proteinExistence type="predicted"/>
<organism evidence="1 2">
    <name type="scientific">Rhodoplanes serenus</name>
    <dbReference type="NCBI Taxonomy" id="200615"/>
    <lineage>
        <taxon>Bacteria</taxon>
        <taxon>Pseudomonadati</taxon>
        <taxon>Pseudomonadota</taxon>
        <taxon>Alphaproteobacteria</taxon>
        <taxon>Hyphomicrobiales</taxon>
        <taxon>Nitrobacteraceae</taxon>
        <taxon>Rhodoplanes</taxon>
    </lineage>
</organism>
<protein>
    <submittedName>
        <fullName evidence="1">Uncharacterized protein</fullName>
    </submittedName>
</protein>
<dbReference type="EMBL" id="UWOC01000181">
    <property type="protein sequence ID" value="VCU10466.1"/>
    <property type="molecule type" value="Genomic_DNA"/>
</dbReference>
<evidence type="ECO:0000313" key="2">
    <source>
        <dbReference type="Proteomes" id="UP000289200"/>
    </source>
</evidence>
<dbReference type="AlphaFoldDB" id="A0A3S5CYL0"/>
<name>A0A3S5CYL0_9BRAD</name>
<comment type="caution">
    <text evidence="1">The sequence shown here is derived from an EMBL/GenBank/DDBJ whole genome shotgun (WGS) entry which is preliminary data.</text>
</comment>
<keyword evidence="2" id="KW-1185">Reference proteome</keyword>
<sequence length="169" mass="18079">MDEDATLAAVAQRLADLLDLDHPPPERVAAAVLADPLYAHHLMTCKASPAFLRVLLANPPEMDTAPLHGNGRLVASAAKTLFRWAKAGFALVDDGTFTTRLAVCRACPDLVAPDGRLAYQILERVAPSDDERICRLCGCVAAKKARLPTENCPAPDAADPAVSRWGEPM</sequence>
<gene>
    <name evidence="1" type="ORF">RHODGE_RHODGE_04062</name>
</gene>
<evidence type="ECO:0000313" key="1">
    <source>
        <dbReference type="EMBL" id="VCU10466.1"/>
    </source>
</evidence>
<accession>A0A3S5CYL0</accession>
<reference evidence="2" key="1">
    <citation type="submission" date="2018-10" db="EMBL/GenBank/DDBJ databases">
        <authorList>
            <person name="Peiro R."/>
            <person name="Begona"/>
            <person name="Cbmso G."/>
            <person name="Lopez M."/>
            <person name="Gonzalez S."/>
            <person name="Sacristan E."/>
            <person name="Castillo E."/>
        </authorList>
    </citation>
    <scope>NUCLEOTIDE SEQUENCE [LARGE SCALE GENOMIC DNA]</scope>
</reference>
<dbReference type="Proteomes" id="UP000289200">
    <property type="component" value="Unassembled WGS sequence"/>
</dbReference>